<feature type="chain" id="PRO_5012033939" evidence="1">
    <location>
        <begin position="20"/>
        <end position="52"/>
    </location>
</feature>
<accession>A0A1Y3BL47</accession>
<evidence type="ECO:0000313" key="2">
    <source>
        <dbReference type="EMBL" id="OTF81680.1"/>
    </source>
</evidence>
<sequence>MMMMIVTLTVIVVADLVHRKNIEIAKIEEKKIVNRKNLKNLNRKPKLMKLPK</sequence>
<name>A0A1Y3BL47_EURMA</name>
<evidence type="ECO:0000256" key="1">
    <source>
        <dbReference type="SAM" id="SignalP"/>
    </source>
</evidence>
<dbReference type="AlphaFoldDB" id="A0A1Y3BL47"/>
<feature type="signal peptide" evidence="1">
    <location>
        <begin position="1"/>
        <end position="19"/>
    </location>
</feature>
<comment type="caution">
    <text evidence="2">The sequence shown here is derived from an EMBL/GenBank/DDBJ whole genome shotgun (WGS) entry which is preliminary data.</text>
</comment>
<evidence type="ECO:0000313" key="3">
    <source>
        <dbReference type="Proteomes" id="UP000194236"/>
    </source>
</evidence>
<gene>
    <name evidence="2" type="ORF">BLA29_008755</name>
</gene>
<organism evidence="2 3">
    <name type="scientific">Euroglyphus maynei</name>
    <name type="common">Mayne's house dust mite</name>
    <dbReference type="NCBI Taxonomy" id="6958"/>
    <lineage>
        <taxon>Eukaryota</taxon>
        <taxon>Metazoa</taxon>
        <taxon>Ecdysozoa</taxon>
        <taxon>Arthropoda</taxon>
        <taxon>Chelicerata</taxon>
        <taxon>Arachnida</taxon>
        <taxon>Acari</taxon>
        <taxon>Acariformes</taxon>
        <taxon>Sarcoptiformes</taxon>
        <taxon>Astigmata</taxon>
        <taxon>Psoroptidia</taxon>
        <taxon>Analgoidea</taxon>
        <taxon>Pyroglyphidae</taxon>
        <taxon>Pyroglyphinae</taxon>
        <taxon>Euroglyphus</taxon>
    </lineage>
</organism>
<keyword evidence="3" id="KW-1185">Reference proteome</keyword>
<dbReference type="Proteomes" id="UP000194236">
    <property type="component" value="Unassembled WGS sequence"/>
</dbReference>
<protein>
    <submittedName>
        <fullName evidence="2">Uncharacterized protein</fullName>
    </submittedName>
</protein>
<dbReference type="EMBL" id="MUJZ01012378">
    <property type="protein sequence ID" value="OTF81680.1"/>
    <property type="molecule type" value="Genomic_DNA"/>
</dbReference>
<proteinExistence type="predicted"/>
<reference evidence="2 3" key="1">
    <citation type="submission" date="2017-03" db="EMBL/GenBank/DDBJ databases">
        <title>Genome Survey of Euroglyphus maynei.</title>
        <authorList>
            <person name="Arlian L.G."/>
            <person name="Morgan M.S."/>
            <person name="Rider S.D."/>
        </authorList>
    </citation>
    <scope>NUCLEOTIDE SEQUENCE [LARGE SCALE GENOMIC DNA]</scope>
    <source>
        <strain evidence="2">Arlian Lab</strain>
        <tissue evidence="2">Whole body</tissue>
    </source>
</reference>
<keyword evidence="1" id="KW-0732">Signal</keyword>